<dbReference type="InterPro" id="IPR036291">
    <property type="entry name" value="NAD(P)-bd_dom_sf"/>
</dbReference>
<protein>
    <recommendedName>
        <fullName evidence="1">Class II aldolase/adducin N-terminal domain-containing protein</fullName>
    </recommendedName>
</protein>
<dbReference type="EMBL" id="UINC01029405">
    <property type="protein sequence ID" value="SVB12067.1"/>
    <property type="molecule type" value="Genomic_DNA"/>
</dbReference>
<dbReference type="SMART" id="SM01007">
    <property type="entry name" value="Aldolase_II"/>
    <property type="match status" value="1"/>
</dbReference>
<name>A0A382BFW1_9ZZZZ</name>
<dbReference type="Gene3D" id="3.40.50.720">
    <property type="entry name" value="NAD(P)-binding Rossmann-like Domain"/>
    <property type="match status" value="1"/>
</dbReference>
<dbReference type="InterPro" id="IPR036409">
    <property type="entry name" value="Aldolase_II/adducin_N_sf"/>
</dbReference>
<dbReference type="SUPFAM" id="SSF53639">
    <property type="entry name" value="AraD/HMP-PK domain-like"/>
    <property type="match status" value="1"/>
</dbReference>
<dbReference type="InterPro" id="IPR001303">
    <property type="entry name" value="Aldolase_II/adducin_N"/>
</dbReference>
<dbReference type="Pfam" id="PF00596">
    <property type="entry name" value="Aldolase_II"/>
    <property type="match status" value="1"/>
</dbReference>
<accession>A0A382BFW1</accession>
<evidence type="ECO:0000313" key="2">
    <source>
        <dbReference type="EMBL" id="SVB12067.1"/>
    </source>
</evidence>
<dbReference type="Gene3D" id="3.40.225.10">
    <property type="entry name" value="Class II aldolase/adducin N-terminal domain"/>
    <property type="match status" value="1"/>
</dbReference>
<dbReference type="AlphaFoldDB" id="A0A382BFW1"/>
<proteinExistence type="predicted"/>
<sequence length="445" mass="48807">MRNKCDHHTAQELAAQSELALRVYTSNLLGEESDLVLHGGGNTSVKGTMKNVFGAEETVLFVKGSGWDLRTIKAVGFPAVKLEYLRKLGELEMLGDSEMMRQLRLALFDPEAPTPSVEAILHALIPYKYVEHSHADAVVTISNTPDGERLLKKIYGDEVLILPYIMPGFVLAKQVAEATRRLDWSTIKAIVLMHHGIFTFNDDGLVSYGNMIELVTKAEDYLRDNTAESAITSSEYRVNKEDAQQISSLRQAAGNLFGGPLLVSFDGSGRAAAFASLPHCGELVTRGPLTPDHTIHTKPFGAVLTDFPLAGLREFKQAYLDYYKKYAGSDHTSLDSAPRYAVWVNRGLVYLAGNAKRLHIVRDITQHTVRAIQLGETLGGWQTLPRKDLFEVEYWELEQAKLKSTTAKAEFDGKIALITGAASGIGRACVGEFVAKGAAVIALDI</sequence>
<gene>
    <name evidence="2" type="ORF">METZ01_LOCUS164921</name>
</gene>
<feature type="non-terminal residue" evidence="2">
    <location>
        <position position="1"/>
    </location>
</feature>
<dbReference type="SUPFAM" id="SSF51735">
    <property type="entry name" value="NAD(P)-binding Rossmann-fold domains"/>
    <property type="match status" value="1"/>
</dbReference>
<feature type="non-terminal residue" evidence="2">
    <location>
        <position position="445"/>
    </location>
</feature>
<feature type="domain" description="Class II aldolase/adducin N-terminal" evidence="1">
    <location>
        <begin position="21"/>
        <end position="222"/>
    </location>
</feature>
<reference evidence="2" key="1">
    <citation type="submission" date="2018-05" db="EMBL/GenBank/DDBJ databases">
        <authorList>
            <person name="Lanie J.A."/>
            <person name="Ng W.-L."/>
            <person name="Kazmierczak K.M."/>
            <person name="Andrzejewski T.M."/>
            <person name="Davidsen T.M."/>
            <person name="Wayne K.J."/>
            <person name="Tettelin H."/>
            <person name="Glass J.I."/>
            <person name="Rusch D."/>
            <person name="Podicherti R."/>
            <person name="Tsui H.-C.T."/>
            <person name="Winkler M.E."/>
        </authorList>
    </citation>
    <scope>NUCLEOTIDE SEQUENCE</scope>
</reference>
<organism evidence="2">
    <name type="scientific">marine metagenome</name>
    <dbReference type="NCBI Taxonomy" id="408172"/>
    <lineage>
        <taxon>unclassified sequences</taxon>
        <taxon>metagenomes</taxon>
        <taxon>ecological metagenomes</taxon>
    </lineage>
</organism>
<evidence type="ECO:0000259" key="1">
    <source>
        <dbReference type="SMART" id="SM01007"/>
    </source>
</evidence>